<dbReference type="PANTHER" id="PTHR23033">
    <property type="entry name" value="BETA1,3-GALACTOSYLTRANSFERASE"/>
    <property type="match status" value="1"/>
</dbReference>
<reference evidence="8 9" key="1">
    <citation type="submission" date="2024-03" db="EMBL/GenBank/DDBJ databases">
        <title>Aureococcus anophagefferens CCMP1851 and Kratosvirus quantuckense: Draft genome of a second virus-susceptible host strain in the model system.</title>
        <authorList>
            <person name="Chase E."/>
            <person name="Truchon A.R."/>
            <person name="Schepens W."/>
            <person name="Wilhelm S.W."/>
        </authorList>
    </citation>
    <scope>NUCLEOTIDE SEQUENCE [LARGE SCALE GENOMIC DNA]</scope>
    <source>
        <strain evidence="8 9">CCMP1851</strain>
    </source>
</reference>
<dbReference type="InterPro" id="IPR026050">
    <property type="entry name" value="C1GALT1/C1GALT1_chp1"/>
</dbReference>
<evidence type="ECO:0000256" key="1">
    <source>
        <dbReference type="ARBA" id="ARBA00004606"/>
    </source>
</evidence>
<keyword evidence="6" id="KW-0472">Membrane</keyword>
<protein>
    <submittedName>
        <fullName evidence="8">Glycoprotein-N-acetylgalactosamine 3-beta-galactosyltransferase</fullName>
    </submittedName>
</protein>
<feature type="region of interest" description="Disordered" evidence="7">
    <location>
        <begin position="221"/>
        <end position="240"/>
    </location>
</feature>
<comment type="subcellular location">
    <subcellularLocation>
        <location evidence="1">Membrane</location>
        <topology evidence="1">Single-pass type II membrane protein</topology>
    </subcellularLocation>
</comment>
<evidence type="ECO:0000256" key="2">
    <source>
        <dbReference type="ARBA" id="ARBA00006462"/>
    </source>
</evidence>
<comment type="similarity">
    <text evidence="2">Belongs to the glycosyltransferase 31 family. Beta3-Gal-T subfamily.</text>
</comment>
<dbReference type="EMBL" id="JBBJCI010000146">
    <property type="protein sequence ID" value="KAK7242176.1"/>
    <property type="molecule type" value="Genomic_DNA"/>
</dbReference>
<evidence type="ECO:0000313" key="8">
    <source>
        <dbReference type="EMBL" id="KAK7242176.1"/>
    </source>
</evidence>
<keyword evidence="9" id="KW-1185">Reference proteome</keyword>
<evidence type="ECO:0000256" key="7">
    <source>
        <dbReference type="SAM" id="MobiDB-lite"/>
    </source>
</evidence>
<dbReference type="Gene3D" id="3.90.550.50">
    <property type="match status" value="1"/>
</dbReference>
<sequence>MDTVVGPKMRKAWFCTFENLVFDGAKWRAFCDLTRWGRDRRYLEDLPWAFGRDVLVSSGAPPASTPKKSRPTYVAFGDCRTGNPGHCIGDWQNYRIVSRVLNESSFDAILFAGFGDGRWRGEWDAVVEPEAAVYATGALSPLGMHGPHWQVGHYLLAARARPGCRGRPPPSPVLVDVTTRADGRGRPPTFGGLVRRRVRAGAPCGASAFVFLYVLRPARRTGGDATPSGRSRTDESDETVGAVGVPHEGARGVQQHLAEDARANWRYVYEYYRDFDYFHFGGDDLFLLVSNLKAYLASPPVKARNDRGEPLFLGRRFKLNGNEKHLFNSGGSGYTFNRQQDGRG</sequence>
<keyword evidence="5" id="KW-1133">Transmembrane helix</keyword>
<proteinExistence type="inferred from homology"/>
<evidence type="ECO:0000256" key="6">
    <source>
        <dbReference type="ARBA" id="ARBA00023136"/>
    </source>
</evidence>
<evidence type="ECO:0000256" key="5">
    <source>
        <dbReference type="ARBA" id="ARBA00022989"/>
    </source>
</evidence>
<gene>
    <name evidence="8" type="ORF">SO694_00013124</name>
</gene>
<keyword evidence="4" id="KW-0735">Signal-anchor</keyword>
<evidence type="ECO:0000256" key="4">
    <source>
        <dbReference type="ARBA" id="ARBA00022968"/>
    </source>
</evidence>
<accession>A0ABR1G193</accession>
<evidence type="ECO:0000256" key="3">
    <source>
        <dbReference type="ARBA" id="ARBA00022692"/>
    </source>
</evidence>
<dbReference type="PANTHER" id="PTHR23033:SF14">
    <property type="entry name" value="GLYCOPROTEIN-N-ACETYLGALACTOSAMINE 3-BETA-GALACTOSYLTRANSFERASE 1-RELATED"/>
    <property type="match status" value="1"/>
</dbReference>
<keyword evidence="3" id="KW-0812">Transmembrane</keyword>
<dbReference type="Proteomes" id="UP001363151">
    <property type="component" value="Unassembled WGS sequence"/>
</dbReference>
<organism evidence="8 9">
    <name type="scientific">Aureococcus anophagefferens</name>
    <name type="common">Harmful bloom alga</name>
    <dbReference type="NCBI Taxonomy" id="44056"/>
    <lineage>
        <taxon>Eukaryota</taxon>
        <taxon>Sar</taxon>
        <taxon>Stramenopiles</taxon>
        <taxon>Ochrophyta</taxon>
        <taxon>Pelagophyceae</taxon>
        <taxon>Pelagomonadales</taxon>
        <taxon>Pelagomonadaceae</taxon>
        <taxon>Aureococcus</taxon>
    </lineage>
</organism>
<evidence type="ECO:0000313" key="9">
    <source>
        <dbReference type="Proteomes" id="UP001363151"/>
    </source>
</evidence>
<comment type="caution">
    <text evidence="8">The sequence shown here is derived from an EMBL/GenBank/DDBJ whole genome shotgun (WGS) entry which is preliminary data.</text>
</comment>
<name>A0ABR1G193_AURAN</name>